<reference evidence="4 5" key="1">
    <citation type="submission" date="2024-12" db="EMBL/GenBank/DDBJ databases">
        <authorList>
            <person name="Alaofin S."/>
            <person name="Velasco D."/>
            <person name="Li D."/>
            <person name="Baldwin T."/>
            <person name="Liu Z."/>
            <person name="Schachterle J.K."/>
        </authorList>
    </citation>
    <scope>NUCLEOTIDE SEQUENCE [LARGE SCALE GENOMIC DNA]</scope>
    <source>
        <strain evidence="4 5">B1</strain>
    </source>
</reference>
<dbReference type="RefSeq" id="WP_237656354.1">
    <property type="nucleotide sequence ID" value="NZ_CP064001.1"/>
</dbReference>
<dbReference type="InterPro" id="IPR010987">
    <property type="entry name" value="Glutathione-S-Trfase_C-like"/>
</dbReference>
<dbReference type="Gene3D" id="3.40.30.10">
    <property type="entry name" value="Glutaredoxin"/>
    <property type="match status" value="1"/>
</dbReference>
<proteinExistence type="inferred from homology"/>
<comment type="caution">
    <text evidence="4">The sequence shown here is derived from an EMBL/GenBank/DDBJ whole genome shotgun (WGS) entry which is preliminary data.</text>
</comment>
<dbReference type="PANTHER" id="PTHR44051:SF8">
    <property type="entry name" value="GLUTATHIONE S-TRANSFERASE GSTA"/>
    <property type="match status" value="1"/>
</dbReference>
<dbReference type="GO" id="GO:0004364">
    <property type="term" value="F:glutathione transferase activity"/>
    <property type="evidence" value="ECO:0007669"/>
    <property type="project" value="UniProtKB-EC"/>
</dbReference>
<comment type="similarity">
    <text evidence="1">Belongs to the GST superfamily.</text>
</comment>
<evidence type="ECO:0000259" key="3">
    <source>
        <dbReference type="PROSITE" id="PS50405"/>
    </source>
</evidence>
<evidence type="ECO:0000259" key="2">
    <source>
        <dbReference type="PROSITE" id="PS50404"/>
    </source>
</evidence>
<dbReference type="Proteomes" id="UP001635788">
    <property type="component" value="Unassembled WGS sequence"/>
</dbReference>
<dbReference type="InterPro" id="IPR004046">
    <property type="entry name" value="GST_C"/>
</dbReference>
<dbReference type="PROSITE" id="PS50404">
    <property type="entry name" value="GST_NTER"/>
    <property type="match status" value="1"/>
</dbReference>
<evidence type="ECO:0000313" key="4">
    <source>
        <dbReference type="EMBL" id="MFN6505740.1"/>
    </source>
</evidence>
<dbReference type="SFLD" id="SFLDG00358">
    <property type="entry name" value="Main_(cytGST)"/>
    <property type="match status" value="1"/>
</dbReference>
<dbReference type="PROSITE" id="PS50405">
    <property type="entry name" value="GST_CTER"/>
    <property type="match status" value="1"/>
</dbReference>
<dbReference type="Pfam" id="PF00043">
    <property type="entry name" value="GST_C"/>
    <property type="match status" value="1"/>
</dbReference>
<dbReference type="InterPro" id="IPR036249">
    <property type="entry name" value="Thioredoxin-like_sf"/>
</dbReference>
<feature type="domain" description="GST N-terminal" evidence="2">
    <location>
        <begin position="18"/>
        <end position="101"/>
    </location>
</feature>
<keyword evidence="5" id="KW-1185">Reference proteome</keyword>
<gene>
    <name evidence="4" type="primary">gstA</name>
    <name evidence="4" type="ORF">ACK3FC_00470</name>
</gene>
<dbReference type="InterPro" id="IPR004045">
    <property type="entry name" value="Glutathione_S-Trfase_N"/>
</dbReference>
<evidence type="ECO:0000256" key="1">
    <source>
        <dbReference type="RuleBase" id="RU003494"/>
    </source>
</evidence>
<dbReference type="SUPFAM" id="SSF52833">
    <property type="entry name" value="Thioredoxin-like"/>
    <property type="match status" value="1"/>
</dbReference>
<dbReference type="CDD" id="cd03057">
    <property type="entry name" value="GST_N_Beta"/>
    <property type="match status" value="1"/>
</dbReference>
<sequence>MAVTIFLNRKRVNKIHGTHGMKLYYKQGACSLSPHIVANELGLDVELIKVDLKDHTTEQGKNFYKVNPHGYIPALELDSGDMLMEGIVIVQYLADLKPEKGLVPANGTFERYKLQEMLAFLSTEIHKGFIPLFYASSASDYIEIARPKLEKRYAWLNERLADKQFLMGDKFTVADTYLFAVTGWGKAPWLKSYEDTSIHFDNLQHLQAWYERVKSREAVQKSILEEGLDLY</sequence>
<dbReference type="EC" id="2.5.1.18" evidence="4"/>
<dbReference type="EMBL" id="JBKAMQ010000002">
    <property type="protein sequence ID" value="MFN6505740.1"/>
    <property type="molecule type" value="Genomic_DNA"/>
</dbReference>
<dbReference type="CDD" id="cd03188">
    <property type="entry name" value="GST_C_Beta"/>
    <property type="match status" value="1"/>
</dbReference>
<dbReference type="SFLD" id="SFLDS00019">
    <property type="entry name" value="Glutathione_Transferase_(cytos"/>
    <property type="match status" value="1"/>
</dbReference>
<evidence type="ECO:0000313" key="5">
    <source>
        <dbReference type="Proteomes" id="UP001635788"/>
    </source>
</evidence>
<keyword evidence="4" id="KW-0808">Transferase</keyword>
<name>A0ABW9KT74_XANCT</name>
<dbReference type="SUPFAM" id="SSF47616">
    <property type="entry name" value="GST C-terminal domain-like"/>
    <property type="match status" value="1"/>
</dbReference>
<organism evidence="4 5">
    <name type="scientific">Xanthomonas translucens pv. translucens</name>
    <dbReference type="NCBI Taxonomy" id="134875"/>
    <lineage>
        <taxon>Bacteria</taxon>
        <taxon>Pseudomonadati</taxon>
        <taxon>Pseudomonadota</taxon>
        <taxon>Gammaproteobacteria</taxon>
        <taxon>Lysobacterales</taxon>
        <taxon>Lysobacteraceae</taxon>
        <taxon>Xanthomonas</taxon>
        <taxon>Xanthomonas translucens group</taxon>
    </lineage>
</organism>
<dbReference type="InterPro" id="IPR040079">
    <property type="entry name" value="Glutathione_S-Trfase"/>
</dbReference>
<dbReference type="NCBIfam" id="NF007831">
    <property type="entry name" value="PRK10542.1"/>
    <property type="match status" value="1"/>
</dbReference>
<dbReference type="InterPro" id="IPR036282">
    <property type="entry name" value="Glutathione-S-Trfase_C_sf"/>
</dbReference>
<feature type="domain" description="GST C-terminal" evidence="3">
    <location>
        <begin position="107"/>
        <end position="231"/>
    </location>
</feature>
<dbReference type="Gene3D" id="1.20.1050.10">
    <property type="match status" value="1"/>
</dbReference>
<accession>A0ABW9KT74</accession>
<protein>
    <submittedName>
        <fullName evidence="4">Glutathione transferase GstA</fullName>
        <ecNumber evidence="4">2.5.1.18</ecNumber>
    </submittedName>
</protein>
<dbReference type="SFLD" id="SFLDG01150">
    <property type="entry name" value="Main.1:_Beta-like"/>
    <property type="match status" value="1"/>
</dbReference>
<dbReference type="Pfam" id="PF02798">
    <property type="entry name" value="GST_N"/>
    <property type="match status" value="1"/>
</dbReference>
<dbReference type="PANTHER" id="PTHR44051">
    <property type="entry name" value="GLUTATHIONE S-TRANSFERASE-RELATED"/>
    <property type="match status" value="1"/>
</dbReference>